<evidence type="ECO:0000256" key="2">
    <source>
        <dbReference type="ARBA" id="ARBA00022723"/>
    </source>
</evidence>
<evidence type="ECO:0000313" key="9">
    <source>
        <dbReference type="EMBL" id="GFQ00746.1"/>
    </source>
</evidence>
<dbReference type="PANTHER" id="PTHR46309:SF1">
    <property type="entry name" value="PHD FINGER PROTEIN 12"/>
    <property type="match status" value="1"/>
</dbReference>
<feature type="region of interest" description="Disordered" evidence="7">
    <location>
        <begin position="90"/>
        <end position="117"/>
    </location>
</feature>
<feature type="region of interest" description="Disordered" evidence="7">
    <location>
        <begin position="787"/>
        <end position="1043"/>
    </location>
</feature>
<evidence type="ECO:0000256" key="1">
    <source>
        <dbReference type="ARBA" id="ARBA00004123"/>
    </source>
</evidence>
<evidence type="ECO:0000256" key="5">
    <source>
        <dbReference type="ARBA" id="ARBA00023242"/>
    </source>
</evidence>
<dbReference type="InterPro" id="IPR042163">
    <property type="entry name" value="PHF12"/>
</dbReference>
<dbReference type="GO" id="GO:0008270">
    <property type="term" value="F:zinc ion binding"/>
    <property type="evidence" value="ECO:0007669"/>
    <property type="project" value="UniProtKB-KW"/>
</dbReference>
<dbReference type="InterPro" id="IPR013083">
    <property type="entry name" value="Znf_RING/FYVE/PHD"/>
</dbReference>
<organism evidence="9 10">
    <name type="scientific">Phtheirospermum japonicum</name>
    <dbReference type="NCBI Taxonomy" id="374723"/>
    <lineage>
        <taxon>Eukaryota</taxon>
        <taxon>Viridiplantae</taxon>
        <taxon>Streptophyta</taxon>
        <taxon>Embryophyta</taxon>
        <taxon>Tracheophyta</taxon>
        <taxon>Spermatophyta</taxon>
        <taxon>Magnoliopsida</taxon>
        <taxon>eudicotyledons</taxon>
        <taxon>Gunneridae</taxon>
        <taxon>Pentapetalae</taxon>
        <taxon>asterids</taxon>
        <taxon>lamiids</taxon>
        <taxon>Lamiales</taxon>
        <taxon>Orobanchaceae</taxon>
        <taxon>Orobanchaceae incertae sedis</taxon>
        <taxon>Phtheirospermum</taxon>
    </lineage>
</organism>
<keyword evidence="10" id="KW-1185">Reference proteome</keyword>
<feature type="compositionally biased region" description="Basic and acidic residues" evidence="7">
    <location>
        <begin position="1003"/>
        <end position="1014"/>
    </location>
</feature>
<protein>
    <recommendedName>
        <fullName evidence="8">PHD-type domain-containing protein</fullName>
    </recommendedName>
</protein>
<dbReference type="InterPro" id="IPR054292">
    <property type="entry name" value="DUF7028"/>
</dbReference>
<keyword evidence="3 6" id="KW-0863">Zinc-finger</keyword>
<gene>
    <name evidence="9" type="ORF">PHJA_002218500</name>
</gene>
<dbReference type="InterPro" id="IPR011011">
    <property type="entry name" value="Znf_FYVE_PHD"/>
</dbReference>
<keyword evidence="5" id="KW-0539">Nucleus</keyword>
<feature type="compositionally biased region" description="Basic and acidic residues" evidence="7">
    <location>
        <begin position="746"/>
        <end position="761"/>
    </location>
</feature>
<feature type="region of interest" description="Disordered" evidence="7">
    <location>
        <begin position="266"/>
        <end position="301"/>
    </location>
</feature>
<feature type="compositionally biased region" description="Basic and acidic residues" evidence="7">
    <location>
        <begin position="273"/>
        <end position="286"/>
    </location>
</feature>
<keyword evidence="4" id="KW-0862">Zinc</keyword>
<dbReference type="Pfam" id="PF23209">
    <property type="entry name" value="IDM1_C"/>
    <property type="match status" value="1"/>
</dbReference>
<feature type="compositionally biased region" description="Basic and acidic residues" evidence="7">
    <location>
        <begin position="101"/>
        <end position="117"/>
    </location>
</feature>
<dbReference type="SMART" id="SM00249">
    <property type="entry name" value="PHD"/>
    <property type="match status" value="1"/>
</dbReference>
<dbReference type="Gene3D" id="3.40.630.30">
    <property type="match status" value="1"/>
</dbReference>
<evidence type="ECO:0000256" key="7">
    <source>
        <dbReference type="SAM" id="MobiDB-lite"/>
    </source>
</evidence>
<feature type="domain" description="PHD-type" evidence="8">
    <location>
        <begin position="445"/>
        <end position="500"/>
    </location>
</feature>
<feature type="compositionally biased region" description="Polar residues" evidence="7">
    <location>
        <begin position="832"/>
        <end position="850"/>
    </location>
</feature>
<dbReference type="Proteomes" id="UP000653305">
    <property type="component" value="Unassembled WGS sequence"/>
</dbReference>
<dbReference type="SUPFAM" id="SSF57903">
    <property type="entry name" value="FYVE/PHD zinc finger"/>
    <property type="match status" value="1"/>
</dbReference>
<dbReference type="InterPro" id="IPR019787">
    <property type="entry name" value="Znf_PHD-finger"/>
</dbReference>
<evidence type="ECO:0000259" key="8">
    <source>
        <dbReference type="PROSITE" id="PS50016"/>
    </source>
</evidence>
<dbReference type="SUPFAM" id="SSF55729">
    <property type="entry name" value="Acyl-CoA N-acyltransferases (Nat)"/>
    <property type="match status" value="1"/>
</dbReference>
<reference evidence="9" key="1">
    <citation type="submission" date="2020-07" db="EMBL/GenBank/DDBJ databases">
        <title>Ethylene signaling mediates host invasion by parasitic plants.</title>
        <authorList>
            <person name="Yoshida S."/>
        </authorList>
    </citation>
    <scope>NUCLEOTIDE SEQUENCE</scope>
    <source>
        <strain evidence="9">Okayama</strain>
    </source>
</reference>
<name>A0A830D0H4_9LAMI</name>
<dbReference type="Gene3D" id="3.30.40.10">
    <property type="entry name" value="Zinc/RING finger domain, C3HC4 (zinc finger)"/>
    <property type="match status" value="1"/>
</dbReference>
<feature type="compositionally biased region" description="Basic and acidic residues" evidence="7">
    <location>
        <begin position="882"/>
        <end position="899"/>
    </location>
</feature>
<dbReference type="InterPro" id="IPR001965">
    <property type="entry name" value="Znf_PHD"/>
</dbReference>
<dbReference type="CDD" id="cd04301">
    <property type="entry name" value="NAT_SF"/>
    <property type="match status" value="1"/>
</dbReference>
<accession>A0A830D0H4</accession>
<feature type="compositionally biased region" description="Polar residues" evidence="7">
    <location>
        <begin position="985"/>
        <end position="1002"/>
    </location>
</feature>
<evidence type="ECO:0000313" key="10">
    <source>
        <dbReference type="Proteomes" id="UP000653305"/>
    </source>
</evidence>
<comment type="subcellular location">
    <subcellularLocation>
        <location evidence="1">Nucleus</location>
    </subcellularLocation>
</comment>
<feature type="compositionally biased region" description="Basic and acidic residues" evidence="7">
    <location>
        <begin position="1027"/>
        <end position="1041"/>
    </location>
</feature>
<dbReference type="GO" id="GO:0005634">
    <property type="term" value="C:nucleus"/>
    <property type="evidence" value="ECO:0007669"/>
    <property type="project" value="UniProtKB-SubCell"/>
</dbReference>
<feature type="region of interest" description="Disordered" evidence="7">
    <location>
        <begin position="1133"/>
        <end position="1167"/>
    </location>
</feature>
<feature type="region of interest" description="Disordered" evidence="7">
    <location>
        <begin position="731"/>
        <end position="767"/>
    </location>
</feature>
<sequence length="1167" mass="128284">MSVVGTVLRWTLVMVIGKGVGLRKMSVMIKRNEVLVLMVSIVVQEIKGFHLEDDEAYTPISLLKSKYQKSAGEPIRVQGKNGVLKVMVTNKKKVGSTSQPKNDDTMGLKERKGSSSDDVIKDSFVDKEKSVEKEKKKEGIQVYRSKKWMKNNEKTSARPENVTPPKVKEVKEVKAQRGGSTEKQMLREKIRGMLMDAGWTIDYRPRRNRDYLDSVYINPSGTAYWSITKAYDALKKQLEEEDNGKPKSKIESSSFAPLSENLINKLTRQTKKKIQEQMKRRRKEESDSGDDDSSDDSPKMKREKVNFNVIGRCTLMVRGCDKGENSDSDGYVPYSGKRTVLAWLIDSGTAQLSEKVQYMNRKRSRVMLEGWVTRDGIHCGCCSKILTVSKFELHAGSKLRQPFQNIYLESGLSLLQCQIDAWNGQEESLRRDFCGVDVDGDDPDDDTCGICGDGGDLICCDSCPSTFHQICLDIQGSGNIAEENNSTSNELNRCSFCEKKYHGSCSERENALPTTSNGASFCGLKCQQKILGVKHDLEAGFSWSLIQRKDVSDASHRGFPQRVECNSKLAVALTIMDECFLPIVDRKSGINLIHNVVYNCGSNFNRLNYRGFYTAILERGDEIVSAASIRLHGDSLAEMPFIATRDIYRRQGMCRRLLSAIETELSSLKVGQLVIPTISEHVNTWTTVFGFHKLKSVHKKEIKSMNMVVFPGTDMLQKPLLKQEYSDGVKVPESINSQPQSPVLVEKAKRQSSSDEIHAKDSGSPATTILSMSISESDNTAAIKTEVENQQKESSGVKVPESMNSQPQSPVLVEKAERQSSSDEINAKDSGSPATTILSMSISESDNTAAIKTEVENQQKESSGVKVPESMNSQPQSPVLVEKAERQSSSDEINAKDSGVEVPESTNNKPQLPVSVEKFNRESSSDEIDALDSGSPAPTISPMPISESDNPAPCLSGAINESGIVLPSQETTAVEPEVENEQKESSGNLKSSLTPPESNNSSDSEHQSPDHLTKDNTSSNVEAVVNDAHKIEDAGPRKSIDDGCAASCLTTAVDEKPLEQHSNQDPNGSTLPVMESRVHLTIEPSADSAAEVDAVGSIIMTCDADSELKAVVEVKNDLVILGVAQKGVDFVETDKPDEENDTTHAVNGKFGSPVSPQNTAITEDHVQ</sequence>
<feature type="compositionally biased region" description="Basic and acidic residues" evidence="7">
    <location>
        <begin position="814"/>
        <end position="827"/>
    </location>
</feature>
<dbReference type="Pfam" id="PF16135">
    <property type="entry name" value="TDBD"/>
    <property type="match status" value="1"/>
</dbReference>
<dbReference type="PANTHER" id="PTHR46309">
    <property type="entry name" value="PHD FINGER PROTEIN 12"/>
    <property type="match status" value="1"/>
</dbReference>
<dbReference type="PROSITE" id="PS50016">
    <property type="entry name" value="ZF_PHD_2"/>
    <property type="match status" value="1"/>
</dbReference>
<dbReference type="InterPro" id="IPR016181">
    <property type="entry name" value="Acyl_CoA_acyltransferase"/>
</dbReference>
<dbReference type="OrthoDB" id="429143at2759"/>
<dbReference type="AlphaFoldDB" id="A0A830D0H4"/>
<evidence type="ECO:0000256" key="3">
    <source>
        <dbReference type="ARBA" id="ARBA00022771"/>
    </source>
</evidence>
<dbReference type="InterPro" id="IPR032308">
    <property type="entry name" value="TDBD"/>
</dbReference>
<proteinExistence type="predicted"/>
<evidence type="ECO:0000256" key="4">
    <source>
        <dbReference type="ARBA" id="ARBA00022833"/>
    </source>
</evidence>
<dbReference type="GO" id="GO:0003714">
    <property type="term" value="F:transcription corepressor activity"/>
    <property type="evidence" value="ECO:0007669"/>
    <property type="project" value="InterPro"/>
</dbReference>
<dbReference type="InterPro" id="IPR056511">
    <property type="entry name" value="IDM1_C"/>
</dbReference>
<comment type="caution">
    <text evidence="9">The sequence shown here is derived from an EMBL/GenBank/DDBJ whole genome shotgun (WGS) entry which is preliminary data.</text>
</comment>
<dbReference type="EMBL" id="BMAC01000642">
    <property type="protein sequence ID" value="GFQ00746.1"/>
    <property type="molecule type" value="Genomic_DNA"/>
</dbReference>
<dbReference type="Pfam" id="PF22970">
    <property type="entry name" value="DUF7028"/>
    <property type="match status" value="1"/>
</dbReference>
<evidence type="ECO:0000256" key="6">
    <source>
        <dbReference type="PROSITE-ProRule" id="PRU00146"/>
    </source>
</evidence>
<keyword evidence="2" id="KW-0479">Metal-binding</keyword>
<dbReference type="GO" id="GO:0006357">
    <property type="term" value="P:regulation of transcription by RNA polymerase II"/>
    <property type="evidence" value="ECO:0007669"/>
    <property type="project" value="TreeGrafter"/>
</dbReference>
<dbReference type="Pfam" id="PF00628">
    <property type="entry name" value="PHD"/>
    <property type="match status" value="1"/>
</dbReference>